<dbReference type="Pfam" id="PF03109">
    <property type="entry name" value="ABC1"/>
    <property type="match status" value="1"/>
</dbReference>
<dbReference type="AlphaFoldDB" id="A0A4Q5IXE2"/>
<proteinExistence type="inferred from homology"/>
<dbReference type="PANTHER" id="PTHR43851">
    <property type="match status" value="1"/>
</dbReference>
<comment type="caution">
    <text evidence="6">The sequence shown here is derived from an EMBL/GenBank/DDBJ whole genome shotgun (WGS) entry which is preliminary data.</text>
</comment>
<keyword evidence="3" id="KW-0547">Nucleotide-binding</keyword>
<sequence>MPDLPTRGLARAARLAALPAAHVGRRAASLGRRLGGQPAELLTQQVQARTAEQLFTALGDLKGGAMKVGQWLSAMEAALPDQVAGPYGEALTRLQEAAPALPPGVIHRVLAEDLGPHWRLQLLYFDDTPAAAASIGQVHRASWSGGQHSRAVAVKVQYPRAGDALAVDLRQLDRLAPLIRVAAPGVPARDLFAQLRASVMAETDYEQEATAQTQFHRALVDDPDFVVPEVVAVTGRVLVSEWVDGTPIAEVARTGTQPQRDRAGELLVRFLLSSPARVGRLHGDPHPGNFRLTDDGRLVVLDFGSTLALPHGWPPRLGELLRAAVDRDATALLAVMVDGGLVAPGTVSGQRLVETLDPLLAPLRVPRFAFSRGWLRSQTTRFSDPRGTAARVQRHLHVPAHYLLVQRVLAGTTGVLCTLGARVRVADEAVTWLPGFHDAAA</sequence>
<dbReference type="EMBL" id="SDPU01000028">
    <property type="protein sequence ID" value="RYU10830.1"/>
    <property type="molecule type" value="Genomic_DNA"/>
</dbReference>
<keyword evidence="2" id="KW-0808">Transferase</keyword>
<reference evidence="6 7" key="1">
    <citation type="submission" date="2019-01" db="EMBL/GenBank/DDBJ databases">
        <title>Nocardioides guangzhouensis sp. nov., an actinobacterium isolated from soil.</title>
        <authorList>
            <person name="Fu Y."/>
            <person name="Cai Y."/>
            <person name="Lin Z."/>
            <person name="Chen P."/>
        </authorList>
    </citation>
    <scope>NUCLEOTIDE SEQUENCE [LARGE SCALE GENOMIC DNA]</scope>
    <source>
        <strain evidence="6 7">NBRC 105384</strain>
    </source>
</reference>
<name>A0A4Q5IXE2_9ACTN</name>
<evidence type="ECO:0000256" key="3">
    <source>
        <dbReference type="ARBA" id="ARBA00022741"/>
    </source>
</evidence>
<feature type="domain" description="ABC1 atypical kinase-like" evidence="5">
    <location>
        <begin position="93"/>
        <end position="334"/>
    </location>
</feature>
<evidence type="ECO:0000256" key="1">
    <source>
        <dbReference type="ARBA" id="ARBA00009670"/>
    </source>
</evidence>
<protein>
    <submittedName>
        <fullName evidence="6">AarF/ABC1/UbiB kinase family protein</fullName>
    </submittedName>
</protein>
<dbReference type="PANTHER" id="PTHR43851:SF3">
    <property type="entry name" value="COENZYME Q8"/>
    <property type="match status" value="1"/>
</dbReference>
<evidence type="ECO:0000313" key="7">
    <source>
        <dbReference type="Proteomes" id="UP000291189"/>
    </source>
</evidence>
<dbReference type="OrthoDB" id="9795390at2"/>
<dbReference type="GO" id="GO:0016301">
    <property type="term" value="F:kinase activity"/>
    <property type="evidence" value="ECO:0007669"/>
    <property type="project" value="UniProtKB-KW"/>
</dbReference>
<keyword evidence="4" id="KW-0067">ATP-binding</keyword>
<comment type="similarity">
    <text evidence="1">Belongs to the protein kinase superfamily. ADCK protein kinase family.</text>
</comment>
<accession>A0A4Q5IXE2</accession>
<dbReference type="GO" id="GO:0005524">
    <property type="term" value="F:ATP binding"/>
    <property type="evidence" value="ECO:0007669"/>
    <property type="project" value="UniProtKB-KW"/>
</dbReference>
<evidence type="ECO:0000256" key="2">
    <source>
        <dbReference type="ARBA" id="ARBA00022679"/>
    </source>
</evidence>
<dbReference type="InterPro" id="IPR011009">
    <property type="entry name" value="Kinase-like_dom_sf"/>
</dbReference>
<gene>
    <name evidence="6" type="ORF">ETU37_16445</name>
</gene>
<keyword evidence="7" id="KW-1185">Reference proteome</keyword>
<dbReference type="SUPFAM" id="SSF56112">
    <property type="entry name" value="Protein kinase-like (PK-like)"/>
    <property type="match status" value="1"/>
</dbReference>
<evidence type="ECO:0000256" key="4">
    <source>
        <dbReference type="ARBA" id="ARBA00022840"/>
    </source>
</evidence>
<evidence type="ECO:0000313" key="6">
    <source>
        <dbReference type="EMBL" id="RYU10830.1"/>
    </source>
</evidence>
<evidence type="ECO:0000259" key="5">
    <source>
        <dbReference type="Pfam" id="PF03109"/>
    </source>
</evidence>
<dbReference type="InterPro" id="IPR034646">
    <property type="entry name" value="ADCK3_dom"/>
</dbReference>
<organism evidence="6 7">
    <name type="scientific">Nocardioides iriomotensis</name>
    <dbReference type="NCBI Taxonomy" id="715784"/>
    <lineage>
        <taxon>Bacteria</taxon>
        <taxon>Bacillati</taxon>
        <taxon>Actinomycetota</taxon>
        <taxon>Actinomycetes</taxon>
        <taxon>Propionibacteriales</taxon>
        <taxon>Nocardioidaceae</taxon>
        <taxon>Nocardioides</taxon>
    </lineage>
</organism>
<dbReference type="InterPro" id="IPR051409">
    <property type="entry name" value="Atypical_kinase_ADCK"/>
</dbReference>
<dbReference type="Proteomes" id="UP000291189">
    <property type="component" value="Unassembled WGS sequence"/>
</dbReference>
<dbReference type="CDD" id="cd13970">
    <property type="entry name" value="ABC1_ADCK3"/>
    <property type="match status" value="1"/>
</dbReference>
<dbReference type="InterPro" id="IPR004147">
    <property type="entry name" value="ABC1_dom"/>
</dbReference>
<keyword evidence="6" id="KW-0418">Kinase</keyword>
<dbReference type="RefSeq" id="WP_129988421.1">
    <property type="nucleotide sequence ID" value="NZ_SDPU01000028.1"/>
</dbReference>